<gene>
    <name evidence="9" type="ORF">H9754_07805</name>
</gene>
<comment type="caution">
    <text evidence="9">The sequence shown here is derived from an EMBL/GenBank/DDBJ whole genome shotgun (WGS) entry which is preliminary data.</text>
</comment>
<evidence type="ECO:0000313" key="10">
    <source>
        <dbReference type="Proteomes" id="UP000823904"/>
    </source>
</evidence>
<evidence type="ECO:0000313" key="9">
    <source>
        <dbReference type="EMBL" id="HJC50454.1"/>
    </source>
</evidence>
<dbReference type="CDD" id="cd00006">
    <property type="entry name" value="PTS_IIA_man"/>
    <property type="match status" value="1"/>
</dbReference>
<reference evidence="9" key="2">
    <citation type="submission" date="2021-04" db="EMBL/GenBank/DDBJ databases">
        <authorList>
            <person name="Gilroy R."/>
        </authorList>
    </citation>
    <scope>NUCLEOTIDE SEQUENCE</scope>
    <source>
        <strain evidence="9">ChiSjej3B21-8574</strain>
    </source>
</reference>
<reference evidence="9" key="1">
    <citation type="journal article" date="2021" name="PeerJ">
        <title>Extensive microbial diversity within the chicken gut microbiome revealed by metagenomics and culture.</title>
        <authorList>
            <person name="Gilroy R."/>
            <person name="Ravi A."/>
            <person name="Getino M."/>
            <person name="Pursley I."/>
            <person name="Horton D.L."/>
            <person name="Alikhan N.F."/>
            <person name="Baker D."/>
            <person name="Gharbi K."/>
            <person name="Hall N."/>
            <person name="Watson M."/>
            <person name="Adriaenssens E.M."/>
            <person name="Foster-Nyarko E."/>
            <person name="Jarju S."/>
            <person name="Secka A."/>
            <person name="Antonio M."/>
            <person name="Oren A."/>
            <person name="Chaudhuri R.R."/>
            <person name="La Ragione R."/>
            <person name="Hildebrand F."/>
            <person name="Pallen M.J."/>
        </authorList>
    </citation>
    <scope>NUCLEOTIDE SEQUENCE</scope>
    <source>
        <strain evidence="9">ChiSjej3B21-8574</strain>
    </source>
</reference>
<name>A0A9D2PJM3_9FIRM</name>
<dbReference type="Proteomes" id="UP000823904">
    <property type="component" value="Unassembled WGS sequence"/>
</dbReference>
<keyword evidence="5" id="KW-0808">Transferase</keyword>
<comment type="subcellular location">
    <subcellularLocation>
        <location evidence="1">Cytoplasm</location>
    </subcellularLocation>
</comment>
<accession>A0A9D2PJM3</accession>
<keyword evidence="7" id="KW-0418">Kinase</keyword>
<dbReference type="AlphaFoldDB" id="A0A9D2PJM3"/>
<dbReference type="PANTHER" id="PTHR33799:SF1">
    <property type="entry name" value="PTS SYSTEM MANNOSE-SPECIFIC EIIAB COMPONENT-RELATED"/>
    <property type="match status" value="1"/>
</dbReference>
<evidence type="ECO:0000259" key="8">
    <source>
        <dbReference type="PROSITE" id="PS51096"/>
    </source>
</evidence>
<dbReference type="InterPro" id="IPR033887">
    <property type="entry name" value="PTS_IIA_man"/>
</dbReference>
<dbReference type="GO" id="GO:0016020">
    <property type="term" value="C:membrane"/>
    <property type="evidence" value="ECO:0007669"/>
    <property type="project" value="InterPro"/>
</dbReference>
<dbReference type="EMBL" id="DWWD01000029">
    <property type="protein sequence ID" value="HJC50454.1"/>
    <property type="molecule type" value="Genomic_DNA"/>
</dbReference>
<dbReference type="PANTHER" id="PTHR33799">
    <property type="entry name" value="PTS PERMEASE-RELATED-RELATED"/>
    <property type="match status" value="1"/>
</dbReference>
<dbReference type="Gene3D" id="3.40.50.510">
    <property type="entry name" value="Phosphotransferase system, mannose-type IIA component"/>
    <property type="match status" value="1"/>
</dbReference>
<dbReference type="GO" id="GO:0009401">
    <property type="term" value="P:phosphoenolpyruvate-dependent sugar phosphotransferase system"/>
    <property type="evidence" value="ECO:0007669"/>
    <property type="project" value="UniProtKB-KW"/>
</dbReference>
<evidence type="ECO:0000256" key="4">
    <source>
        <dbReference type="ARBA" id="ARBA00022597"/>
    </source>
</evidence>
<dbReference type="InterPro" id="IPR036662">
    <property type="entry name" value="PTS_EIIA_man-typ_sf"/>
</dbReference>
<dbReference type="PROSITE" id="PS51096">
    <property type="entry name" value="PTS_EIIA_TYPE_4"/>
    <property type="match status" value="1"/>
</dbReference>
<evidence type="ECO:0000256" key="3">
    <source>
        <dbReference type="ARBA" id="ARBA00022490"/>
    </source>
</evidence>
<organism evidence="9 10">
    <name type="scientific">Candidatus Anaerostipes avistercoris</name>
    <dbReference type="NCBI Taxonomy" id="2838462"/>
    <lineage>
        <taxon>Bacteria</taxon>
        <taxon>Bacillati</taxon>
        <taxon>Bacillota</taxon>
        <taxon>Clostridia</taxon>
        <taxon>Lachnospirales</taxon>
        <taxon>Lachnospiraceae</taxon>
        <taxon>Anaerostipes</taxon>
    </lineage>
</organism>
<proteinExistence type="predicted"/>
<evidence type="ECO:0000256" key="6">
    <source>
        <dbReference type="ARBA" id="ARBA00022683"/>
    </source>
</evidence>
<dbReference type="GO" id="GO:0005737">
    <property type="term" value="C:cytoplasm"/>
    <property type="evidence" value="ECO:0007669"/>
    <property type="project" value="UniProtKB-SubCell"/>
</dbReference>
<protein>
    <submittedName>
        <fullName evidence="9">PTS sugar transporter subunit IIA</fullName>
    </submittedName>
</protein>
<sequence length="139" mass="15526">MKVIAVSHGSFSKGLVESVQMLVGEQENLVAYGLYPEQTVASLTEKLEAEIEKTPEEEEILFLTDLFHGSPFNAVVSLMKDYDFYHVTGINIPLAVEAMMGRYADKTAAQICEDLLNAAPDTVKYVNQLFEEESEEDEE</sequence>
<dbReference type="GO" id="GO:0016301">
    <property type="term" value="F:kinase activity"/>
    <property type="evidence" value="ECO:0007669"/>
    <property type="project" value="UniProtKB-KW"/>
</dbReference>
<keyword evidence="4 9" id="KW-0762">Sugar transport</keyword>
<feature type="domain" description="PTS EIIA type-4" evidence="8">
    <location>
        <begin position="1"/>
        <end position="123"/>
    </location>
</feature>
<dbReference type="InterPro" id="IPR051471">
    <property type="entry name" value="Bacterial_PTS_sugar_comp"/>
</dbReference>
<evidence type="ECO:0000256" key="1">
    <source>
        <dbReference type="ARBA" id="ARBA00004496"/>
    </source>
</evidence>
<dbReference type="Pfam" id="PF03610">
    <property type="entry name" value="EIIA-man"/>
    <property type="match status" value="1"/>
</dbReference>
<keyword evidence="2" id="KW-0813">Transport</keyword>
<keyword evidence="6" id="KW-0598">Phosphotransferase system</keyword>
<evidence type="ECO:0000256" key="7">
    <source>
        <dbReference type="ARBA" id="ARBA00022777"/>
    </source>
</evidence>
<dbReference type="InterPro" id="IPR004701">
    <property type="entry name" value="PTS_EIIA_man-typ"/>
</dbReference>
<keyword evidence="3" id="KW-0963">Cytoplasm</keyword>
<evidence type="ECO:0000256" key="5">
    <source>
        <dbReference type="ARBA" id="ARBA00022679"/>
    </source>
</evidence>
<evidence type="ECO:0000256" key="2">
    <source>
        <dbReference type="ARBA" id="ARBA00022448"/>
    </source>
</evidence>
<dbReference type="SUPFAM" id="SSF53062">
    <property type="entry name" value="PTS system fructose IIA component-like"/>
    <property type="match status" value="1"/>
</dbReference>